<evidence type="ECO:0000256" key="5">
    <source>
        <dbReference type="ARBA" id="ARBA00022490"/>
    </source>
</evidence>
<dbReference type="PANTHER" id="PTHR11699">
    <property type="entry name" value="ALDEHYDE DEHYDROGENASE-RELATED"/>
    <property type="match status" value="1"/>
</dbReference>
<comment type="similarity">
    <text evidence="3 12">Belongs to the aldehyde dehydrogenase family.</text>
</comment>
<organism evidence="14 15">
    <name type="scientific">Gambusia affinis</name>
    <name type="common">Western mosquitofish</name>
    <name type="synonym">Heterandria affinis</name>
    <dbReference type="NCBI Taxonomy" id="33528"/>
    <lineage>
        <taxon>Eukaryota</taxon>
        <taxon>Metazoa</taxon>
        <taxon>Chordata</taxon>
        <taxon>Craniata</taxon>
        <taxon>Vertebrata</taxon>
        <taxon>Euteleostomi</taxon>
        <taxon>Actinopterygii</taxon>
        <taxon>Neopterygii</taxon>
        <taxon>Teleostei</taxon>
        <taxon>Neoteleostei</taxon>
        <taxon>Acanthomorphata</taxon>
        <taxon>Ovalentaria</taxon>
        <taxon>Atherinomorphae</taxon>
        <taxon>Cyprinodontiformes</taxon>
        <taxon>Poeciliidae</taxon>
        <taxon>Poeciliinae</taxon>
        <taxon>Gambusia</taxon>
    </lineage>
</organism>
<evidence type="ECO:0000256" key="3">
    <source>
        <dbReference type="ARBA" id="ARBA00009986"/>
    </source>
</evidence>
<dbReference type="Gene3D" id="3.40.309.10">
    <property type="entry name" value="Aldehyde Dehydrogenase, Chain A, domain 2"/>
    <property type="match status" value="1"/>
</dbReference>
<dbReference type="PROSITE" id="PS00070">
    <property type="entry name" value="ALDEHYDE_DEHYDR_CYS"/>
    <property type="match status" value="1"/>
</dbReference>
<comment type="subunit">
    <text evidence="4">Homotetramer.</text>
</comment>
<evidence type="ECO:0000313" key="14">
    <source>
        <dbReference type="EMBL" id="PWA17531.1"/>
    </source>
</evidence>
<feature type="domain" description="Aldehyde dehydrogenase" evidence="13">
    <location>
        <begin position="47"/>
        <end position="516"/>
    </location>
</feature>
<evidence type="ECO:0000256" key="1">
    <source>
        <dbReference type="ARBA" id="ARBA00004514"/>
    </source>
</evidence>
<dbReference type="GO" id="GO:0047105">
    <property type="term" value="F:4-trimethylammoniobutyraldehyde dehydrogenase activity"/>
    <property type="evidence" value="ECO:0007669"/>
    <property type="project" value="UniProtKB-EC"/>
</dbReference>
<name>A0A315V661_GAMAF</name>
<dbReference type="EMBL" id="NHOQ01002364">
    <property type="protein sequence ID" value="PWA17531.1"/>
    <property type="molecule type" value="Genomic_DNA"/>
</dbReference>
<dbReference type="STRING" id="33528.ENSGAFP00000016883"/>
<protein>
    <recommendedName>
        <fullName evidence="13">Aldehyde dehydrogenase domain-containing protein</fullName>
    </recommendedName>
</protein>
<evidence type="ECO:0000256" key="9">
    <source>
        <dbReference type="ARBA" id="ARBA00049194"/>
    </source>
</evidence>
<evidence type="ECO:0000313" key="15">
    <source>
        <dbReference type="Proteomes" id="UP000250572"/>
    </source>
</evidence>
<dbReference type="InterPro" id="IPR016161">
    <property type="entry name" value="Ald_DH/histidinol_DH"/>
</dbReference>
<dbReference type="InterPro" id="IPR029510">
    <property type="entry name" value="Ald_DH_CS_GLU"/>
</dbReference>
<keyword evidence="7" id="KW-0520">NAD</keyword>
<gene>
    <name evidence="14" type="ORF">CCH79_00011316</name>
</gene>
<evidence type="ECO:0000259" key="13">
    <source>
        <dbReference type="Pfam" id="PF00171"/>
    </source>
</evidence>
<evidence type="ECO:0000256" key="12">
    <source>
        <dbReference type="RuleBase" id="RU003345"/>
    </source>
</evidence>
<dbReference type="InterPro" id="IPR016163">
    <property type="entry name" value="Ald_DH_C"/>
</dbReference>
<dbReference type="Gene3D" id="3.40.605.10">
    <property type="entry name" value="Aldehyde Dehydrogenase, Chain A, domain 1"/>
    <property type="match status" value="1"/>
</dbReference>
<keyword evidence="6 12" id="KW-0560">Oxidoreductase</keyword>
<dbReference type="PROSITE" id="PS00687">
    <property type="entry name" value="ALDEHYDE_DEHYDR_GLU"/>
    <property type="match status" value="1"/>
</dbReference>
<evidence type="ECO:0000256" key="8">
    <source>
        <dbReference type="ARBA" id="ARBA00037704"/>
    </source>
</evidence>
<dbReference type="GO" id="GO:0004029">
    <property type="term" value="F:aldehyde dehydrogenase (NAD+) activity"/>
    <property type="evidence" value="ECO:0007669"/>
    <property type="project" value="UniProtKB-EC"/>
</dbReference>
<comment type="catalytic activity">
    <reaction evidence="9">
        <text>an aldehyde + NAD(+) + H2O = a carboxylate + NADH + 2 H(+)</text>
        <dbReference type="Rhea" id="RHEA:16185"/>
        <dbReference type="ChEBI" id="CHEBI:15377"/>
        <dbReference type="ChEBI" id="CHEBI:15378"/>
        <dbReference type="ChEBI" id="CHEBI:17478"/>
        <dbReference type="ChEBI" id="CHEBI:29067"/>
        <dbReference type="ChEBI" id="CHEBI:57540"/>
        <dbReference type="ChEBI" id="CHEBI:57945"/>
        <dbReference type="EC" id="1.2.1.3"/>
    </reaction>
</comment>
<dbReference type="AlphaFoldDB" id="A0A315V661"/>
<evidence type="ECO:0000256" key="4">
    <source>
        <dbReference type="ARBA" id="ARBA00011881"/>
    </source>
</evidence>
<dbReference type="GO" id="GO:0005829">
    <property type="term" value="C:cytosol"/>
    <property type="evidence" value="ECO:0007669"/>
    <property type="project" value="UniProtKB-SubCell"/>
</dbReference>
<dbReference type="CDD" id="cd07090">
    <property type="entry name" value="ALDH_F9_TMBADH"/>
    <property type="match status" value="1"/>
</dbReference>
<evidence type="ECO:0000256" key="10">
    <source>
        <dbReference type="ARBA" id="ARBA00052253"/>
    </source>
</evidence>
<evidence type="ECO:0000256" key="2">
    <source>
        <dbReference type="ARBA" id="ARBA00005022"/>
    </source>
</evidence>
<comment type="function">
    <text evidence="8">Converts gamma-trimethylaminobutyraldehyde into gamma-butyrobetaine with high efficiency (in vitro). Can catalyze the irreversible oxidation of a broad range of aldehydes to the corresponding acids in an NAD-dependent reaction, but with low efficiency.</text>
</comment>
<dbReference type="Proteomes" id="UP000250572">
    <property type="component" value="Unassembled WGS sequence"/>
</dbReference>
<reference evidence="14 15" key="1">
    <citation type="journal article" date="2018" name="G3 (Bethesda)">
        <title>A High-Quality Reference Genome for the Invasive Mosquitofish Gambusia affinis Using a Chicago Library.</title>
        <authorList>
            <person name="Hoffberg S.L."/>
            <person name="Troendle N.J."/>
            <person name="Glenn T.C."/>
            <person name="Mahmud O."/>
            <person name="Louha S."/>
            <person name="Chalopin D."/>
            <person name="Bennetzen J.L."/>
            <person name="Mauricio R."/>
        </authorList>
    </citation>
    <scope>NUCLEOTIDE SEQUENCE [LARGE SCALE GENOMIC DNA]</scope>
    <source>
        <strain evidence="14">NE01/NJP1002.9</strain>
        <tissue evidence="14">Muscle</tissue>
    </source>
</reference>
<dbReference type="NCBIfam" id="NF009725">
    <property type="entry name" value="PRK13252.1"/>
    <property type="match status" value="1"/>
</dbReference>
<sequence>MLRRLLGSPSRPQTAPTLSAAMRCLSSGSVDITVPLNFWAGRRRTSQESREKENVYEPATGRVLCHLEPCGGEEVDQAVKAAKSAFGPWSKMSGMERARIMIEAAHLIESRREEIAEMEVVNNGKSITEARLDVDSARLCIEYYAGLASTLAGQHVQLSGGSFAYTRREPLGVCVGIGAWNYPFQIAAWKSAPALACGNSMVFKPSPVTPVTAVLLAEIYAKAGAPEGLFNVVQGGQETGSLLCYHPDVDKVSFTGSVPTGQKIMEMASKGVKPVTLELGGKSPLIIFKDSDLENAVRGALMANFLTQGQVCSNGTRVYVQKDVLAEFVEEVVKRTQAIAIGDPLLESTRMGALVSRPHLDKVLSFVEQAKKEASPLKCSSNGAKVLCGGERFVPSDPKLKSGYYMTPCVLSDCTDDMTCVREEIFGPVMSVLSFETEQEVLQRANNTTFGLAAGVFTRDVTRAHRVVEQLKAGSCFINNYNITPVEVPFGGYKMSGIGRENGQVTVEFYSQLKTVFVEMGDVDSLF</sequence>
<dbReference type="FunFam" id="3.40.605.10:FF:000016">
    <property type="entry name" value="4-trimethylaminobutyraldehyde dehydrogenase isoform X1"/>
    <property type="match status" value="1"/>
</dbReference>
<accession>A0A315V661</accession>
<comment type="caution">
    <text evidence="14">The sequence shown here is derived from an EMBL/GenBank/DDBJ whole genome shotgun (WGS) entry which is preliminary data.</text>
</comment>
<comment type="pathway">
    <text evidence="2">Amine and polyamine biosynthesis; carnitine biosynthesis.</text>
</comment>
<feature type="active site" evidence="11">
    <location>
        <position position="278"/>
    </location>
</feature>
<dbReference type="InterPro" id="IPR015590">
    <property type="entry name" value="Aldehyde_DH_dom"/>
</dbReference>
<dbReference type="Pfam" id="PF00171">
    <property type="entry name" value="Aldedh"/>
    <property type="match status" value="1"/>
</dbReference>
<dbReference type="FunFam" id="3.40.309.10:FF:000019">
    <property type="entry name" value="4-trimethylaminobutyraldehyde dehydrogenase isoform X1"/>
    <property type="match status" value="1"/>
</dbReference>
<keyword evidence="15" id="KW-1185">Reference proteome</keyword>
<comment type="catalytic activity">
    <reaction evidence="10">
        <text>4-(trimethylamino)butanal + NAD(+) + H2O = 4-(trimethylamino)butanoate + NADH + 2 H(+)</text>
        <dbReference type="Rhea" id="RHEA:17985"/>
        <dbReference type="ChEBI" id="CHEBI:15377"/>
        <dbReference type="ChEBI" id="CHEBI:15378"/>
        <dbReference type="ChEBI" id="CHEBI:16244"/>
        <dbReference type="ChEBI" id="CHEBI:18020"/>
        <dbReference type="ChEBI" id="CHEBI:57540"/>
        <dbReference type="ChEBI" id="CHEBI:57945"/>
        <dbReference type="EC" id="1.2.1.47"/>
    </reaction>
</comment>
<evidence type="ECO:0000256" key="11">
    <source>
        <dbReference type="PROSITE-ProRule" id="PRU10007"/>
    </source>
</evidence>
<proteinExistence type="inferred from homology"/>
<dbReference type="SUPFAM" id="SSF53720">
    <property type="entry name" value="ALDH-like"/>
    <property type="match status" value="1"/>
</dbReference>
<dbReference type="InterPro" id="IPR016160">
    <property type="entry name" value="Ald_DH_CS_CYS"/>
</dbReference>
<dbReference type="InterPro" id="IPR016162">
    <property type="entry name" value="Ald_DH_N"/>
</dbReference>
<comment type="subcellular location">
    <subcellularLocation>
        <location evidence="1">Cytoplasm</location>
        <location evidence="1">Cytosol</location>
    </subcellularLocation>
</comment>
<evidence type="ECO:0000256" key="7">
    <source>
        <dbReference type="ARBA" id="ARBA00023027"/>
    </source>
</evidence>
<evidence type="ECO:0000256" key="6">
    <source>
        <dbReference type="ARBA" id="ARBA00023002"/>
    </source>
</evidence>
<keyword evidence="5" id="KW-0963">Cytoplasm</keyword>